<dbReference type="InParanoid" id="A0A165EAP8"/>
<dbReference type="AlphaFoldDB" id="A0A165EAP8"/>
<dbReference type="Proteomes" id="UP000076871">
    <property type="component" value="Unassembled WGS sequence"/>
</dbReference>
<dbReference type="Pfam" id="PF13391">
    <property type="entry name" value="HNH_2"/>
    <property type="match status" value="1"/>
</dbReference>
<keyword evidence="3" id="KW-1185">Reference proteome</keyword>
<accession>A0A165EAP8</accession>
<sequence>MTALPPVNEVLNSPTEANAKSLYSLVLEAEAAASGHEQNLVRSRILGYLILHPLGDQSRARVLLEIASCNRNHDNRNEVLYQLGEFYLQHFIRPFRKTKGPTPVPSSHPSRPSFDRLQESIKEVLQHSPQDHKTAKSSALIRDDFRCMVTGAVDRASARKYKKVAEQAVGKRILKTECCHIFPESTNNLDGKVSDKVDYAAGVWTVLDMFGYREIREELEGSKIHRLENIMTLTTDIHDMMDCLELWFEEVKDKENCYRIQIRGPDPQLFMKGGDIPSQVQFVAHHNLPLPSPKYLRIHAACCRVAHLSGAAEYLDRVLRDMEELPVLAENGASADVLAHALLYLVPPV</sequence>
<evidence type="ECO:0000259" key="1">
    <source>
        <dbReference type="Pfam" id="PF13391"/>
    </source>
</evidence>
<protein>
    <recommendedName>
        <fullName evidence="1">HNH nuclease domain-containing protein</fullName>
    </recommendedName>
</protein>
<dbReference type="OrthoDB" id="2104739at2759"/>
<organism evidence="2 3">
    <name type="scientific">Laetiporus sulphureus 93-53</name>
    <dbReference type="NCBI Taxonomy" id="1314785"/>
    <lineage>
        <taxon>Eukaryota</taxon>
        <taxon>Fungi</taxon>
        <taxon>Dikarya</taxon>
        <taxon>Basidiomycota</taxon>
        <taxon>Agaricomycotina</taxon>
        <taxon>Agaricomycetes</taxon>
        <taxon>Polyporales</taxon>
        <taxon>Laetiporus</taxon>
    </lineage>
</organism>
<dbReference type="InterPro" id="IPR003615">
    <property type="entry name" value="HNH_nuc"/>
</dbReference>
<proteinExistence type="predicted"/>
<reference evidence="2 3" key="1">
    <citation type="journal article" date="2016" name="Mol. Biol. Evol.">
        <title>Comparative Genomics of Early-Diverging Mushroom-Forming Fungi Provides Insights into the Origins of Lignocellulose Decay Capabilities.</title>
        <authorList>
            <person name="Nagy L.G."/>
            <person name="Riley R."/>
            <person name="Tritt A."/>
            <person name="Adam C."/>
            <person name="Daum C."/>
            <person name="Floudas D."/>
            <person name="Sun H."/>
            <person name="Yadav J.S."/>
            <person name="Pangilinan J."/>
            <person name="Larsson K.H."/>
            <person name="Matsuura K."/>
            <person name="Barry K."/>
            <person name="Labutti K."/>
            <person name="Kuo R."/>
            <person name="Ohm R.A."/>
            <person name="Bhattacharya S.S."/>
            <person name="Shirouzu T."/>
            <person name="Yoshinaga Y."/>
            <person name="Martin F.M."/>
            <person name="Grigoriev I.V."/>
            <person name="Hibbett D.S."/>
        </authorList>
    </citation>
    <scope>NUCLEOTIDE SEQUENCE [LARGE SCALE GENOMIC DNA]</scope>
    <source>
        <strain evidence="2 3">93-53</strain>
    </source>
</reference>
<evidence type="ECO:0000313" key="3">
    <source>
        <dbReference type="Proteomes" id="UP000076871"/>
    </source>
</evidence>
<dbReference type="GeneID" id="63825900"/>
<name>A0A165EAP8_9APHY</name>
<gene>
    <name evidence="2" type="ORF">LAESUDRAFT_725698</name>
</gene>
<dbReference type="EMBL" id="KV427623">
    <property type="protein sequence ID" value="KZT06607.1"/>
    <property type="molecule type" value="Genomic_DNA"/>
</dbReference>
<evidence type="ECO:0000313" key="2">
    <source>
        <dbReference type="EMBL" id="KZT06607.1"/>
    </source>
</evidence>
<dbReference type="STRING" id="1314785.A0A165EAP8"/>
<dbReference type="RefSeq" id="XP_040764347.1">
    <property type="nucleotide sequence ID" value="XM_040908871.1"/>
</dbReference>
<feature type="domain" description="HNH nuclease" evidence="1">
    <location>
        <begin position="147"/>
        <end position="240"/>
    </location>
</feature>